<accession>A0A024UW12</accession>
<evidence type="ECO:0000256" key="1">
    <source>
        <dbReference type="ARBA" id="ARBA00022737"/>
    </source>
</evidence>
<evidence type="ECO:0000256" key="3">
    <source>
        <dbReference type="PROSITE-ProRule" id="PRU00023"/>
    </source>
</evidence>
<keyword evidence="1" id="KW-0677">Repeat</keyword>
<dbReference type="RefSeq" id="XP_008861935.1">
    <property type="nucleotide sequence ID" value="XM_008863713.1"/>
</dbReference>
<organism evidence="5">
    <name type="scientific">Aphanomyces invadans</name>
    <dbReference type="NCBI Taxonomy" id="157072"/>
    <lineage>
        <taxon>Eukaryota</taxon>
        <taxon>Sar</taxon>
        <taxon>Stramenopiles</taxon>
        <taxon>Oomycota</taxon>
        <taxon>Saprolegniomycetes</taxon>
        <taxon>Saprolegniales</taxon>
        <taxon>Verrucalvaceae</taxon>
        <taxon>Aphanomyces</taxon>
    </lineage>
</organism>
<reference evidence="5" key="1">
    <citation type="submission" date="2013-12" db="EMBL/GenBank/DDBJ databases">
        <title>The Genome Sequence of Aphanomyces invadans NJM9701.</title>
        <authorList>
            <consortium name="The Broad Institute Genomics Platform"/>
            <person name="Russ C."/>
            <person name="Tyler B."/>
            <person name="van West P."/>
            <person name="Dieguez-Uribeondo J."/>
            <person name="Young S.K."/>
            <person name="Zeng Q."/>
            <person name="Gargeya S."/>
            <person name="Fitzgerald M."/>
            <person name="Abouelleil A."/>
            <person name="Alvarado L."/>
            <person name="Chapman S.B."/>
            <person name="Gainer-Dewar J."/>
            <person name="Goldberg J."/>
            <person name="Griggs A."/>
            <person name="Gujja S."/>
            <person name="Hansen M."/>
            <person name="Howarth C."/>
            <person name="Imamovic A."/>
            <person name="Ireland A."/>
            <person name="Larimer J."/>
            <person name="McCowan C."/>
            <person name="Murphy C."/>
            <person name="Pearson M."/>
            <person name="Poon T.W."/>
            <person name="Priest M."/>
            <person name="Roberts A."/>
            <person name="Saif S."/>
            <person name="Shea T."/>
            <person name="Sykes S."/>
            <person name="Wortman J."/>
            <person name="Nusbaum C."/>
            <person name="Birren B."/>
        </authorList>
    </citation>
    <scope>NUCLEOTIDE SEQUENCE [LARGE SCALE GENOMIC DNA]</scope>
    <source>
        <strain evidence="5">NJM9701</strain>
    </source>
</reference>
<evidence type="ECO:0000313" key="5">
    <source>
        <dbReference type="EMBL" id="ETW10524.1"/>
    </source>
</evidence>
<feature type="compositionally biased region" description="Basic residues" evidence="4">
    <location>
        <begin position="304"/>
        <end position="316"/>
    </location>
</feature>
<dbReference type="PANTHER" id="PTHR24173:SF74">
    <property type="entry name" value="ANKYRIN REPEAT DOMAIN-CONTAINING PROTEIN 16"/>
    <property type="match status" value="1"/>
</dbReference>
<feature type="repeat" description="ANK" evidence="3">
    <location>
        <begin position="116"/>
        <end position="148"/>
    </location>
</feature>
<proteinExistence type="predicted"/>
<dbReference type="STRING" id="157072.A0A024UW12"/>
<protein>
    <submittedName>
        <fullName evidence="5">Uncharacterized protein</fullName>
    </submittedName>
</protein>
<evidence type="ECO:0000256" key="4">
    <source>
        <dbReference type="SAM" id="MobiDB-lite"/>
    </source>
</evidence>
<dbReference type="GeneID" id="20077858"/>
<gene>
    <name evidence="5" type="ORF">H310_00808</name>
</gene>
<sequence>MPPSPSSSAAAQAQAHRLLSSADDDECRKYFKEMHVDLDRPNGQGCTLLITACAFDRSTLLQELVAETTNLAAATTANANNALHFAALSTHPDMLRSLITADVDRWQHLINTANANGDTPLMVACTTKCVEGVEALLAHGADVTATNRAHVTALMCAAKSESATSSASVLVIQRLLAAPGISSSVNATNLDGNTALHFSVESCNPGATRALLSDSSLDCSIRNRHGLTALELARAMQRQLGLGPSARIGISQVIEALELAWANLEAAIEMRSQELLLSFADDEILADSSHSTSSKTSSTSAIQPKKKVKKKKQKRPKGIDIRSADDGAEALCHARGDRRVHAGELQDGGVPATDRTEVVDIIRDTAESRLRHDTEADDDPNDVCVDLDQFFDTFSLFRTMEISLAHFALQDLDGLSMSQLEMLQDAHMQAFTVLNDKKVQVARQLEADRIHAAYELEQHILSLP</sequence>
<dbReference type="PROSITE" id="PS50088">
    <property type="entry name" value="ANK_REPEAT"/>
    <property type="match status" value="1"/>
</dbReference>
<evidence type="ECO:0000256" key="2">
    <source>
        <dbReference type="ARBA" id="ARBA00023043"/>
    </source>
</evidence>
<dbReference type="AlphaFoldDB" id="A0A024UW12"/>
<dbReference type="PANTHER" id="PTHR24173">
    <property type="entry name" value="ANKYRIN REPEAT CONTAINING"/>
    <property type="match status" value="1"/>
</dbReference>
<feature type="compositionally biased region" description="Low complexity" evidence="4">
    <location>
        <begin position="288"/>
        <end position="300"/>
    </location>
</feature>
<dbReference type="OrthoDB" id="194358at2759"/>
<feature type="region of interest" description="Disordered" evidence="4">
    <location>
        <begin position="287"/>
        <end position="322"/>
    </location>
</feature>
<dbReference type="SUPFAM" id="SSF48403">
    <property type="entry name" value="Ankyrin repeat"/>
    <property type="match status" value="1"/>
</dbReference>
<dbReference type="VEuPathDB" id="FungiDB:H310_00808"/>
<dbReference type="Pfam" id="PF12796">
    <property type="entry name" value="Ank_2"/>
    <property type="match status" value="1"/>
</dbReference>
<dbReference type="EMBL" id="KI913952">
    <property type="protein sequence ID" value="ETW10524.1"/>
    <property type="molecule type" value="Genomic_DNA"/>
</dbReference>
<keyword evidence="2 3" id="KW-0040">ANK repeat</keyword>
<dbReference type="Gene3D" id="1.25.40.20">
    <property type="entry name" value="Ankyrin repeat-containing domain"/>
    <property type="match status" value="2"/>
</dbReference>
<dbReference type="SMART" id="SM00248">
    <property type="entry name" value="ANK"/>
    <property type="match status" value="5"/>
</dbReference>
<dbReference type="InterPro" id="IPR036770">
    <property type="entry name" value="Ankyrin_rpt-contain_sf"/>
</dbReference>
<name>A0A024UW12_9STRA</name>
<dbReference type="PROSITE" id="PS50297">
    <property type="entry name" value="ANK_REP_REGION"/>
    <property type="match status" value="1"/>
</dbReference>
<dbReference type="InterPro" id="IPR002110">
    <property type="entry name" value="Ankyrin_rpt"/>
</dbReference>
<dbReference type="eggNOG" id="KOG0512">
    <property type="taxonomic scope" value="Eukaryota"/>
</dbReference>